<proteinExistence type="predicted"/>
<sequence length="203" mass="20245">MGMPPVHGEVVWQLGGKTGLSTISVATVYLVLDFGAVTGLDVVVKLGVEAELSVLLGNNTAVGVVVVARLDVVVGLGTPMIDRMGLTDKVGTFVGLDAVAGLGALVVAGTSMVARLGAVVRLGAVGVLVATTALGRLVVAGIAQVASLALALSFLNLAERTTAMAAASLPDAAAVAAQRDGSLVISIAAGDRRSISLRQKEHG</sequence>
<name>B8BPC2_ORYSI</name>
<feature type="transmembrane region" description="Helical" evidence="1">
    <location>
        <begin position="20"/>
        <end position="40"/>
    </location>
</feature>
<feature type="transmembrane region" description="Helical" evidence="1">
    <location>
        <begin position="93"/>
        <end position="114"/>
    </location>
</feature>
<keyword evidence="1" id="KW-1133">Transmembrane helix</keyword>
<keyword evidence="1" id="KW-0812">Transmembrane</keyword>
<dbReference type="Gramene" id="BGIOSGA036302-TA">
    <property type="protein sequence ID" value="BGIOSGA036302-PA"/>
    <property type="gene ID" value="BGIOSGA036302"/>
</dbReference>
<keyword evidence="3" id="KW-1185">Reference proteome</keyword>
<organism evidence="2 3">
    <name type="scientific">Oryza sativa subsp. indica</name>
    <name type="common">Rice</name>
    <dbReference type="NCBI Taxonomy" id="39946"/>
    <lineage>
        <taxon>Eukaryota</taxon>
        <taxon>Viridiplantae</taxon>
        <taxon>Streptophyta</taxon>
        <taxon>Embryophyta</taxon>
        <taxon>Tracheophyta</taxon>
        <taxon>Spermatophyta</taxon>
        <taxon>Magnoliopsida</taxon>
        <taxon>Liliopsida</taxon>
        <taxon>Poales</taxon>
        <taxon>Poaceae</taxon>
        <taxon>BOP clade</taxon>
        <taxon>Oryzoideae</taxon>
        <taxon>Oryzeae</taxon>
        <taxon>Oryzinae</taxon>
        <taxon>Oryza</taxon>
        <taxon>Oryza sativa</taxon>
    </lineage>
</organism>
<protein>
    <submittedName>
        <fullName evidence="2">Uncharacterized protein</fullName>
    </submittedName>
</protein>
<dbReference type="EMBL" id="CM000137">
    <property type="protein sequence ID" value="EEC69170.1"/>
    <property type="molecule type" value="Genomic_DNA"/>
</dbReference>
<evidence type="ECO:0000313" key="2">
    <source>
        <dbReference type="EMBL" id="EEC69170.1"/>
    </source>
</evidence>
<dbReference type="Proteomes" id="UP000007015">
    <property type="component" value="Chromosome 12"/>
</dbReference>
<dbReference type="HOGENOM" id="CLU_124113_0_0_1"/>
<feature type="transmembrane region" description="Helical" evidence="1">
    <location>
        <begin position="134"/>
        <end position="155"/>
    </location>
</feature>
<gene>
    <name evidence="2" type="ORF">OsI_38135</name>
</gene>
<accession>B8BPC2</accession>
<dbReference type="AlphaFoldDB" id="B8BPC2"/>
<evidence type="ECO:0000313" key="3">
    <source>
        <dbReference type="Proteomes" id="UP000007015"/>
    </source>
</evidence>
<reference evidence="2 3" key="1">
    <citation type="journal article" date="2005" name="PLoS Biol.">
        <title>The genomes of Oryza sativa: a history of duplications.</title>
        <authorList>
            <person name="Yu J."/>
            <person name="Wang J."/>
            <person name="Lin W."/>
            <person name="Li S."/>
            <person name="Li H."/>
            <person name="Zhou J."/>
            <person name="Ni P."/>
            <person name="Dong W."/>
            <person name="Hu S."/>
            <person name="Zeng C."/>
            <person name="Zhang J."/>
            <person name="Zhang Y."/>
            <person name="Li R."/>
            <person name="Xu Z."/>
            <person name="Li S."/>
            <person name="Li X."/>
            <person name="Zheng H."/>
            <person name="Cong L."/>
            <person name="Lin L."/>
            <person name="Yin J."/>
            <person name="Geng J."/>
            <person name="Li G."/>
            <person name="Shi J."/>
            <person name="Liu J."/>
            <person name="Lv H."/>
            <person name="Li J."/>
            <person name="Wang J."/>
            <person name="Deng Y."/>
            <person name="Ran L."/>
            <person name="Shi X."/>
            <person name="Wang X."/>
            <person name="Wu Q."/>
            <person name="Li C."/>
            <person name="Ren X."/>
            <person name="Wang J."/>
            <person name="Wang X."/>
            <person name="Li D."/>
            <person name="Liu D."/>
            <person name="Zhang X."/>
            <person name="Ji Z."/>
            <person name="Zhao W."/>
            <person name="Sun Y."/>
            <person name="Zhang Z."/>
            <person name="Bao J."/>
            <person name="Han Y."/>
            <person name="Dong L."/>
            <person name="Ji J."/>
            <person name="Chen P."/>
            <person name="Wu S."/>
            <person name="Liu J."/>
            <person name="Xiao Y."/>
            <person name="Bu D."/>
            <person name="Tan J."/>
            <person name="Yang L."/>
            <person name="Ye C."/>
            <person name="Zhang J."/>
            <person name="Xu J."/>
            <person name="Zhou Y."/>
            <person name="Yu Y."/>
            <person name="Zhang B."/>
            <person name="Zhuang S."/>
            <person name="Wei H."/>
            <person name="Liu B."/>
            <person name="Lei M."/>
            <person name="Yu H."/>
            <person name="Li Y."/>
            <person name="Xu H."/>
            <person name="Wei S."/>
            <person name="He X."/>
            <person name="Fang L."/>
            <person name="Zhang Z."/>
            <person name="Zhang Y."/>
            <person name="Huang X."/>
            <person name="Su Z."/>
            <person name="Tong W."/>
            <person name="Li J."/>
            <person name="Tong Z."/>
            <person name="Li S."/>
            <person name="Ye J."/>
            <person name="Wang L."/>
            <person name="Fang L."/>
            <person name="Lei T."/>
            <person name="Chen C."/>
            <person name="Chen H."/>
            <person name="Xu Z."/>
            <person name="Li H."/>
            <person name="Huang H."/>
            <person name="Zhang F."/>
            <person name="Xu H."/>
            <person name="Li N."/>
            <person name="Zhao C."/>
            <person name="Li S."/>
            <person name="Dong L."/>
            <person name="Huang Y."/>
            <person name="Li L."/>
            <person name="Xi Y."/>
            <person name="Qi Q."/>
            <person name="Li W."/>
            <person name="Zhang B."/>
            <person name="Hu W."/>
            <person name="Zhang Y."/>
            <person name="Tian X."/>
            <person name="Jiao Y."/>
            <person name="Liang X."/>
            <person name="Jin J."/>
            <person name="Gao L."/>
            <person name="Zheng W."/>
            <person name="Hao B."/>
            <person name="Liu S."/>
            <person name="Wang W."/>
            <person name="Yuan L."/>
            <person name="Cao M."/>
            <person name="McDermott J."/>
            <person name="Samudrala R."/>
            <person name="Wang J."/>
            <person name="Wong G.K."/>
            <person name="Yang H."/>
        </authorList>
    </citation>
    <scope>NUCLEOTIDE SEQUENCE [LARGE SCALE GENOMIC DNA]</scope>
    <source>
        <strain evidence="3">cv. 93-11</strain>
    </source>
</reference>
<keyword evidence="1" id="KW-0472">Membrane</keyword>
<evidence type="ECO:0000256" key="1">
    <source>
        <dbReference type="SAM" id="Phobius"/>
    </source>
</evidence>